<dbReference type="RefSeq" id="XP_028882555.1">
    <property type="nucleotide sequence ID" value="XM_029025999.1"/>
</dbReference>
<evidence type="ECO:0000313" key="3">
    <source>
        <dbReference type="Proteomes" id="UP000192257"/>
    </source>
</evidence>
<gene>
    <name evidence="2" type="ORF">TM35_000161270</name>
</gene>
<dbReference type="GeneID" id="39985779"/>
<feature type="region of interest" description="Disordered" evidence="1">
    <location>
        <begin position="153"/>
        <end position="234"/>
    </location>
</feature>
<comment type="caution">
    <text evidence="2">The sequence shown here is derived from an EMBL/GenBank/DDBJ whole genome shotgun (WGS) entry which is preliminary data.</text>
</comment>
<dbReference type="PANTHER" id="PTHR39444">
    <property type="entry name" value="SITE-SPECIFIC DNA-METHYLTRANSFERASE (ADENINE-SPECIFIC)"/>
    <property type="match status" value="1"/>
</dbReference>
<dbReference type="Proteomes" id="UP000192257">
    <property type="component" value="Unassembled WGS sequence"/>
</dbReference>
<keyword evidence="3" id="KW-1185">Reference proteome</keyword>
<reference evidence="2 3" key="1">
    <citation type="submission" date="2017-03" db="EMBL/GenBank/DDBJ databases">
        <title>An alternative strategy for trypanosome survival in the mammalian bloodstream revealed through genome and transcriptome analysis of the ubiquitous bovine parasite Trypanosoma (Megatrypanum) theileri.</title>
        <authorList>
            <person name="Kelly S."/>
            <person name="Ivens A."/>
            <person name="Mott A."/>
            <person name="O'Neill E."/>
            <person name="Emms D."/>
            <person name="Macleod O."/>
            <person name="Voorheis P."/>
            <person name="Matthews J."/>
            <person name="Matthews K."/>
            <person name="Carrington M."/>
        </authorList>
    </citation>
    <scope>NUCLEOTIDE SEQUENCE [LARGE SCALE GENOMIC DNA]</scope>
    <source>
        <strain evidence="2">Edinburgh</strain>
    </source>
</reference>
<proteinExistence type="predicted"/>
<dbReference type="GO" id="GO:0032259">
    <property type="term" value="P:methylation"/>
    <property type="evidence" value="ECO:0007669"/>
    <property type="project" value="InterPro"/>
</dbReference>
<feature type="compositionally biased region" description="Low complexity" evidence="1">
    <location>
        <begin position="218"/>
        <end position="233"/>
    </location>
</feature>
<dbReference type="GO" id="GO:0003676">
    <property type="term" value="F:nucleic acid binding"/>
    <property type="evidence" value="ECO:0007669"/>
    <property type="project" value="InterPro"/>
</dbReference>
<name>A0A1X0NWB1_9TRYP</name>
<dbReference type="PANTHER" id="PTHR39444:SF3">
    <property type="entry name" value="SITE-SPECIFIC DNA-METHYLTRANSFERASE (ADENINE-SPECIFIC)"/>
    <property type="match status" value="1"/>
</dbReference>
<dbReference type="PROSITE" id="PS00092">
    <property type="entry name" value="N6_MTASE"/>
    <property type="match status" value="1"/>
</dbReference>
<dbReference type="OrthoDB" id="203687at2759"/>
<dbReference type="GO" id="GO:0008168">
    <property type="term" value="F:methyltransferase activity"/>
    <property type="evidence" value="ECO:0007669"/>
    <property type="project" value="InterPro"/>
</dbReference>
<feature type="compositionally biased region" description="Basic residues" evidence="1">
    <location>
        <begin position="326"/>
        <end position="337"/>
    </location>
</feature>
<sequence>MKRGRTEEDTSPSGSLWHPFRADFNDHFETSVMALQDIMVVVQQLRQLVRPSAPENFIVYDPYYCAGTVVQHWNTLGVQRVIHENRDFYKDIEDDKVPHEYDMLITNPPFSGDHIERMFSYLVGAKKPFAFLVPDYTATKEWYKTAVRRHFTAAPPTGKGDINAPRRTRPTIPAAVLQPPPFLKMVATDEEEENDNDNHQGDHEKKKEEGGSHGDGSSGNTSSSGKNNSNNTSVVLPIGTEPFYLVPRVRYDFKHPKGVGNEHSHFRSMWFVWAGRHTMEVLRGAKVEFLRRQHETTTRVPTPHVVHGLDALAEGHHLQLMPRPNPQRRAKQRHPRS</sequence>
<evidence type="ECO:0000256" key="1">
    <source>
        <dbReference type="SAM" id="MobiDB-lite"/>
    </source>
</evidence>
<organism evidence="2 3">
    <name type="scientific">Trypanosoma theileri</name>
    <dbReference type="NCBI Taxonomy" id="67003"/>
    <lineage>
        <taxon>Eukaryota</taxon>
        <taxon>Discoba</taxon>
        <taxon>Euglenozoa</taxon>
        <taxon>Kinetoplastea</taxon>
        <taxon>Metakinetoplastina</taxon>
        <taxon>Trypanosomatida</taxon>
        <taxon>Trypanosomatidae</taxon>
        <taxon>Trypanosoma</taxon>
    </lineage>
</organism>
<accession>A0A1X0NWB1</accession>
<feature type="compositionally biased region" description="Basic and acidic residues" evidence="1">
    <location>
        <begin position="196"/>
        <end position="212"/>
    </location>
</feature>
<feature type="region of interest" description="Disordered" evidence="1">
    <location>
        <begin position="314"/>
        <end position="337"/>
    </location>
</feature>
<evidence type="ECO:0008006" key="4">
    <source>
        <dbReference type="Google" id="ProtNLM"/>
    </source>
</evidence>
<dbReference type="InterPro" id="IPR002052">
    <property type="entry name" value="DNA_methylase_N6_adenine_CS"/>
</dbReference>
<protein>
    <recommendedName>
        <fullName evidence="4">Methyltransferase</fullName>
    </recommendedName>
</protein>
<evidence type="ECO:0000313" key="2">
    <source>
        <dbReference type="EMBL" id="ORC88489.1"/>
    </source>
</evidence>
<dbReference type="EMBL" id="NBCO01000016">
    <property type="protein sequence ID" value="ORC88489.1"/>
    <property type="molecule type" value="Genomic_DNA"/>
</dbReference>
<dbReference type="VEuPathDB" id="TriTrypDB:TM35_000161270"/>
<dbReference type="AlphaFoldDB" id="A0A1X0NWB1"/>